<reference evidence="1" key="1">
    <citation type="submission" date="2019-05" db="EMBL/GenBank/DDBJ databases">
        <authorList>
            <person name="Piombo E."/>
        </authorList>
    </citation>
    <scope>NUCLEOTIDE SEQUENCE</scope>
    <source>
        <strain evidence="1">C2S</strain>
    </source>
</reference>
<comment type="caution">
    <text evidence="1">The sequence shown here is derived from an EMBL/GenBank/DDBJ whole genome shotgun (WGS) entry which is preliminary data.</text>
</comment>
<proteinExistence type="predicted"/>
<dbReference type="AlphaFoldDB" id="A0A5Q3DDV2"/>
<evidence type="ECO:0000313" key="2">
    <source>
        <dbReference type="Proteomes" id="UP000760494"/>
    </source>
</evidence>
<organism evidence="1 2">
    <name type="scientific">Fusarium fujikuroi</name>
    <name type="common">Bakanae and foot rot disease fungus</name>
    <name type="synonym">Gibberella fujikuroi</name>
    <dbReference type="NCBI Taxonomy" id="5127"/>
    <lineage>
        <taxon>Eukaryota</taxon>
        <taxon>Fungi</taxon>
        <taxon>Dikarya</taxon>
        <taxon>Ascomycota</taxon>
        <taxon>Pezizomycotina</taxon>
        <taxon>Sordariomycetes</taxon>
        <taxon>Hypocreomycetidae</taxon>
        <taxon>Hypocreales</taxon>
        <taxon>Nectriaceae</taxon>
        <taxon>Fusarium</taxon>
        <taxon>Fusarium fujikuroi species complex</taxon>
    </lineage>
</organism>
<name>A0A5Q3DDV2_FUSFU</name>
<dbReference type="EMBL" id="CABFJX010000334">
    <property type="protein sequence ID" value="VTT71654.1"/>
    <property type="molecule type" value="Genomic_DNA"/>
</dbReference>
<dbReference type="Proteomes" id="UP000760494">
    <property type="component" value="Unassembled WGS sequence"/>
</dbReference>
<sequence length="158" mass="17784">MDHQDDAGVRMDRATGIRRYDFHGLRRVSLIRKVDEYHRQVIQHLCIGHAITECYIVYLVKFINQKPSTINYRLKHDGLSLDGPMEASSITLVCMLGLMKRKHGLYVFISSWLAGRSGAQSTTSRGGGWTIPAEPRGLFGLVCVARQSFFHVSSMGSK</sequence>
<protein>
    <submittedName>
        <fullName evidence="1">Uncharacterized protein</fullName>
    </submittedName>
</protein>
<gene>
    <name evidence="1" type="ORF">C2S_1369</name>
</gene>
<accession>A0A5Q3DDV2</accession>
<evidence type="ECO:0000313" key="1">
    <source>
        <dbReference type="EMBL" id="VTT71654.1"/>
    </source>
</evidence>